<reference evidence="1" key="1">
    <citation type="submission" date="2011-01" db="EMBL/GenBank/DDBJ databases">
        <title>The Genome Sequence of Nematocida parisii strain ERTm3.</title>
        <authorList>
            <consortium name="The Broad Institute Genome Sequencing Platform"/>
            <consortium name="The Broad Institute Genome Sequencing Center for Infectious Disease"/>
            <person name="Cuomo C."/>
            <person name="Troemel E."/>
            <person name="Young S.K."/>
            <person name="Zeng Q."/>
            <person name="Gargeya S."/>
            <person name="Fitzgerald M."/>
            <person name="Haas B."/>
            <person name="Abouelleil A."/>
            <person name="Alvarado L."/>
            <person name="Arachchi H.M."/>
            <person name="Berlin A."/>
            <person name="Chapman S.B."/>
            <person name="Gearin G."/>
            <person name="Goldberg J."/>
            <person name="Griggs A."/>
            <person name="Gujja S."/>
            <person name="Hansen M."/>
            <person name="Heiman D."/>
            <person name="Howarth C."/>
            <person name="Larimer J."/>
            <person name="Lui A."/>
            <person name="MacDonald P.J.P."/>
            <person name="McCowen C."/>
            <person name="Montmayeur A."/>
            <person name="Murphy C."/>
            <person name="Neiman D."/>
            <person name="Pearson M."/>
            <person name="Priest M."/>
            <person name="Roberts A."/>
            <person name="Saif S."/>
            <person name="Shea T."/>
            <person name="Sisk P."/>
            <person name="Stolte C."/>
            <person name="Sykes S."/>
            <person name="Wortman J."/>
            <person name="Nusbaum C."/>
            <person name="Birren B."/>
        </authorList>
    </citation>
    <scope>NUCLEOTIDE SEQUENCE</scope>
    <source>
        <strain evidence="1">ERTm3</strain>
    </source>
</reference>
<dbReference type="Proteomes" id="UP000002872">
    <property type="component" value="Unassembled WGS sequence"/>
</dbReference>
<gene>
    <name evidence="1" type="ORF">NEQG_01659</name>
</gene>
<dbReference type="InParanoid" id="I3EG68"/>
<accession>I3EG68</accession>
<dbReference type="OMA" id="INVCELV"/>
<proteinExistence type="predicted"/>
<evidence type="ECO:0000313" key="2">
    <source>
        <dbReference type="Proteomes" id="UP000002872"/>
    </source>
</evidence>
<sequence>MENFMSNYDEQPNTIDTPGFETETIVNNDELTIIQNIEQNVYSVSLDTAVECGVEQIPVDPKIEQLISAFASENRFITTNYSSNEQLIRDVLSSLEKKGVLFAEDDLSTLSTYLNEYGPLVTDVSMSTVLNDTNLVTEVILTLSENAAEISELNGEKVLRIVSSVDLESAYSYMKVCTANQAIVDAQSNIFNDICSSLTINMPNLTEKIVELVETAAEPAINAMN</sequence>
<protein>
    <submittedName>
        <fullName evidence="1">Uncharacterized protein</fullName>
    </submittedName>
</protein>
<dbReference type="VEuPathDB" id="MicrosporidiaDB:NEQG_01659"/>
<dbReference type="AlphaFoldDB" id="I3EG68"/>
<organism evidence="1 2">
    <name type="scientific">Nematocida parisii (strain ERTm3)</name>
    <name type="common">Nematode killer fungus</name>
    <dbReference type="NCBI Taxonomy" id="935791"/>
    <lineage>
        <taxon>Eukaryota</taxon>
        <taxon>Fungi</taxon>
        <taxon>Fungi incertae sedis</taxon>
        <taxon>Microsporidia</taxon>
        <taxon>Nematocida</taxon>
    </lineage>
</organism>
<dbReference type="EMBL" id="GL870879">
    <property type="protein sequence ID" value="EIJ88215.1"/>
    <property type="molecule type" value="Genomic_DNA"/>
</dbReference>
<dbReference type="HOGENOM" id="CLU_1230235_0_0_1"/>
<name>I3EG68_NEMP3</name>
<dbReference type="OrthoDB" id="10335326at2759"/>
<evidence type="ECO:0000313" key="1">
    <source>
        <dbReference type="EMBL" id="EIJ88215.1"/>
    </source>
</evidence>
<keyword evidence="2" id="KW-1185">Reference proteome</keyword>